<dbReference type="InterPro" id="IPR000847">
    <property type="entry name" value="LysR_HTH_N"/>
</dbReference>
<dbReference type="GO" id="GO:0032993">
    <property type="term" value="C:protein-DNA complex"/>
    <property type="evidence" value="ECO:0007669"/>
    <property type="project" value="TreeGrafter"/>
</dbReference>
<dbReference type="PROSITE" id="PS50931">
    <property type="entry name" value="HTH_LYSR"/>
    <property type="match status" value="1"/>
</dbReference>
<dbReference type="Pfam" id="PF00126">
    <property type="entry name" value="HTH_1"/>
    <property type="match status" value="1"/>
</dbReference>
<feature type="domain" description="HTH lysR-type" evidence="5">
    <location>
        <begin position="4"/>
        <end position="61"/>
    </location>
</feature>
<gene>
    <name evidence="6" type="ORF">BKE38_06145</name>
</gene>
<evidence type="ECO:0000313" key="6">
    <source>
        <dbReference type="EMBL" id="ONG56389.1"/>
    </source>
</evidence>
<dbReference type="InterPro" id="IPR005119">
    <property type="entry name" value="LysR_subst-bd"/>
</dbReference>
<protein>
    <submittedName>
        <fullName evidence="6">LysR family transcriptional regulator</fullName>
    </submittedName>
</protein>
<dbReference type="Gene3D" id="1.10.10.10">
    <property type="entry name" value="Winged helix-like DNA-binding domain superfamily/Winged helix DNA-binding domain"/>
    <property type="match status" value="1"/>
</dbReference>
<dbReference type="FunFam" id="1.10.10.10:FF:000001">
    <property type="entry name" value="LysR family transcriptional regulator"/>
    <property type="match status" value="1"/>
</dbReference>
<dbReference type="Proteomes" id="UP000188879">
    <property type="component" value="Unassembled WGS sequence"/>
</dbReference>
<dbReference type="SUPFAM" id="SSF53850">
    <property type="entry name" value="Periplasmic binding protein-like II"/>
    <property type="match status" value="1"/>
</dbReference>
<dbReference type="PANTHER" id="PTHR30346">
    <property type="entry name" value="TRANSCRIPTIONAL DUAL REGULATOR HCAR-RELATED"/>
    <property type="match status" value="1"/>
</dbReference>
<keyword evidence="4" id="KW-0804">Transcription</keyword>
<evidence type="ECO:0000256" key="3">
    <source>
        <dbReference type="ARBA" id="ARBA00023125"/>
    </source>
</evidence>
<evidence type="ECO:0000313" key="7">
    <source>
        <dbReference type="Proteomes" id="UP000188879"/>
    </source>
</evidence>
<dbReference type="RefSeq" id="WP_076956497.1">
    <property type="nucleotide sequence ID" value="NZ_MLCO01000044.1"/>
</dbReference>
<dbReference type="GO" id="GO:0003700">
    <property type="term" value="F:DNA-binding transcription factor activity"/>
    <property type="evidence" value="ECO:0007669"/>
    <property type="project" value="InterPro"/>
</dbReference>
<dbReference type="InterPro" id="IPR036388">
    <property type="entry name" value="WH-like_DNA-bd_sf"/>
</dbReference>
<comment type="similarity">
    <text evidence="1">Belongs to the LysR transcriptional regulatory family.</text>
</comment>
<dbReference type="InterPro" id="IPR036390">
    <property type="entry name" value="WH_DNA-bd_sf"/>
</dbReference>
<keyword evidence="7" id="KW-1185">Reference proteome</keyword>
<dbReference type="CDD" id="cd08414">
    <property type="entry name" value="PBP2_LTTR_aromatics_like"/>
    <property type="match status" value="1"/>
</dbReference>
<dbReference type="EMBL" id="MLCO01000044">
    <property type="protein sequence ID" value="ONG56389.1"/>
    <property type="molecule type" value="Genomic_DNA"/>
</dbReference>
<dbReference type="PRINTS" id="PR00039">
    <property type="entry name" value="HTHLYSR"/>
</dbReference>
<evidence type="ECO:0000256" key="2">
    <source>
        <dbReference type="ARBA" id="ARBA00023015"/>
    </source>
</evidence>
<proteinExistence type="inferred from homology"/>
<organism evidence="6 7">
    <name type="scientific">Teichococcus deserti</name>
    <dbReference type="NCBI Taxonomy" id="1817963"/>
    <lineage>
        <taxon>Bacteria</taxon>
        <taxon>Pseudomonadati</taxon>
        <taxon>Pseudomonadota</taxon>
        <taxon>Alphaproteobacteria</taxon>
        <taxon>Acetobacterales</taxon>
        <taxon>Roseomonadaceae</taxon>
        <taxon>Roseomonas</taxon>
    </lineage>
</organism>
<keyword evidence="2" id="KW-0805">Transcription regulation</keyword>
<dbReference type="SUPFAM" id="SSF46785">
    <property type="entry name" value="Winged helix' DNA-binding domain"/>
    <property type="match status" value="1"/>
</dbReference>
<dbReference type="OrthoDB" id="155872at2"/>
<comment type="caution">
    <text evidence="6">The sequence shown here is derived from an EMBL/GenBank/DDBJ whole genome shotgun (WGS) entry which is preliminary data.</text>
</comment>
<reference evidence="6 7" key="1">
    <citation type="submission" date="2016-10" db="EMBL/GenBank/DDBJ databases">
        <title>Draft Genome sequence of Roseomonas sp. strain M3.</title>
        <authorList>
            <person name="Subhash Y."/>
            <person name="Lee S."/>
        </authorList>
    </citation>
    <scope>NUCLEOTIDE SEQUENCE [LARGE SCALE GENOMIC DNA]</scope>
    <source>
        <strain evidence="6 7">M3</strain>
    </source>
</reference>
<name>A0A1V2H650_9PROT</name>
<evidence type="ECO:0000256" key="4">
    <source>
        <dbReference type="ARBA" id="ARBA00023163"/>
    </source>
</evidence>
<dbReference type="Pfam" id="PF03466">
    <property type="entry name" value="LysR_substrate"/>
    <property type="match status" value="1"/>
</dbReference>
<dbReference type="AlphaFoldDB" id="A0A1V2H650"/>
<accession>A0A1V2H650</accession>
<dbReference type="Gene3D" id="3.40.190.10">
    <property type="entry name" value="Periplasmic binding protein-like II"/>
    <property type="match status" value="2"/>
</dbReference>
<keyword evidence="3" id="KW-0238">DNA-binding</keyword>
<dbReference type="GO" id="GO:0003677">
    <property type="term" value="F:DNA binding"/>
    <property type="evidence" value="ECO:0007669"/>
    <property type="project" value="UniProtKB-KW"/>
</dbReference>
<dbReference type="PANTHER" id="PTHR30346:SF30">
    <property type="entry name" value="SMALL NEUTRAL PROTEASE REGULATORY PROTEIN"/>
    <property type="match status" value="1"/>
</dbReference>
<sequence>MQGIELRHLRCLVALAEEGSFSRAAARLGTTQPAVSQLLKRLEDMVGQRLVHRDRLSLSLTALGEEVLLQAREALAAVDGALEATRRSLRGEAGRLRVGLSVPSLYGGVPALIRRLRAARPGVAVEMTVLPSTEQPAALLERRVDLAFGCADLRADGLARRVLADEAMQVVLPAWHRLAGRPSLPLAALREEGWIMPPAPVPLRDEILGAFRAAGYAPRIVAESTDFLTTFGLVMADAGLALAAESFADFAGPDLVLVPLTGPAPRLVHALAHRQDDRSPVLRALLEML</sequence>
<evidence type="ECO:0000256" key="1">
    <source>
        <dbReference type="ARBA" id="ARBA00009437"/>
    </source>
</evidence>
<evidence type="ECO:0000259" key="5">
    <source>
        <dbReference type="PROSITE" id="PS50931"/>
    </source>
</evidence>